<dbReference type="Proteomes" id="UP001342314">
    <property type="component" value="Unassembled WGS sequence"/>
</dbReference>
<feature type="compositionally biased region" description="Low complexity" evidence="1">
    <location>
        <begin position="188"/>
        <end position="209"/>
    </location>
</feature>
<feature type="region of interest" description="Disordered" evidence="1">
    <location>
        <begin position="128"/>
        <end position="209"/>
    </location>
</feature>
<proteinExistence type="predicted"/>
<sequence length="557" mass="58925">MAPAFLLSRKRANTTFGSASPPPSIAPPQASPPLSARVVASFTLKDAPAFNDTVGRAAAARQIALVALDAPLHVVRASDETDISQRRSSLKRTISYPLLFSSTTLLESSTDGWGTRNVAMRLAKVPAPASRDDTVTFPRLPGLDEDSFVTSPQPPTRPYRDSDDSLVGTPTWSIDTPHAEVNETSRFSSSTEDGGVSSSSAHSHEQSYGSRLVDVFQRERVSECESAGSHLDLDFHLDPLAPPLSPPPSPEMYRNQPCVARGAPPHVFDTPTPLRSKASTWSLWSDDSDVVDPALAGFSYAATAPIPLHLTERGRNLLTPPETPRLGTIAADSPSPLLLPGRDPVEGSFLSLALEEITSEVDKLAQDARPLSFELPATPTSPTPVPFPRISLTPSPPPPRRPDTPTPDFARTFAFKAPSLARSRDLSVASTPARSRALRHIPAPITTSPMSPTPVMGTSLVSSPTSSASPESSTFSLTPLATPRSPSTTLASSYLSSPPSTASLFASMGQGKVSRRRPVLISPAATPTTPTFHAIPAPLAAPQIGGVPSSPPRRSSV</sequence>
<keyword evidence="3" id="KW-1185">Reference proteome</keyword>
<reference evidence="2 3" key="1">
    <citation type="submission" date="2021-12" db="EMBL/GenBank/DDBJ databases">
        <title>High titer production of polyol ester of fatty acids by Rhodotorula paludigena BS15 towards product separation-free biomass refinery.</title>
        <authorList>
            <person name="Mano J."/>
            <person name="Ono H."/>
            <person name="Tanaka T."/>
            <person name="Naito K."/>
            <person name="Sushida H."/>
            <person name="Ike M."/>
            <person name="Tokuyasu K."/>
            <person name="Kitaoka M."/>
        </authorList>
    </citation>
    <scope>NUCLEOTIDE SEQUENCE [LARGE SCALE GENOMIC DNA]</scope>
    <source>
        <strain evidence="2 3">BS15</strain>
    </source>
</reference>
<protein>
    <recommendedName>
        <fullName evidence="4">Proteophosphoglycan ppg4</fullName>
    </recommendedName>
</protein>
<organism evidence="2 3">
    <name type="scientific">Rhodotorula paludigena</name>
    <dbReference type="NCBI Taxonomy" id="86838"/>
    <lineage>
        <taxon>Eukaryota</taxon>
        <taxon>Fungi</taxon>
        <taxon>Dikarya</taxon>
        <taxon>Basidiomycota</taxon>
        <taxon>Pucciniomycotina</taxon>
        <taxon>Microbotryomycetes</taxon>
        <taxon>Sporidiobolales</taxon>
        <taxon>Sporidiobolaceae</taxon>
        <taxon>Rhodotorula</taxon>
    </lineage>
</organism>
<feature type="compositionally biased region" description="Low complexity" evidence="1">
    <location>
        <begin position="458"/>
        <end position="478"/>
    </location>
</feature>
<dbReference type="EMBL" id="BQKY01000017">
    <property type="protein sequence ID" value="GJN94497.1"/>
    <property type="molecule type" value="Genomic_DNA"/>
</dbReference>
<evidence type="ECO:0008006" key="4">
    <source>
        <dbReference type="Google" id="ProtNLM"/>
    </source>
</evidence>
<evidence type="ECO:0000313" key="2">
    <source>
        <dbReference type="EMBL" id="GJN94497.1"/>
    </source>
</evidence>
<evidence type="ECO:0000313" key="3">
    <source>
        <dbReference type="Proteomes" id="UP001342314"/>
    </source>
</evidence>
<gene>
    <name evidence="2" type="ORF">Rhopal_007579-T1</name>
</gene>
<accession>A0AAV5GYR0</accession>
<feature type="compositionally biased region" description="Low complexity" evidence="1">
    <location>
        <begin position="485"/>
        <end position="496"/>
    </location>
</feature>
<feature type="region of interest" description="Disordered" evidence="1">
    <location>
        <begin position="373"/>
        <end position="407"/>
    </location>
</feature>
<name>A0AAV5GYR0_9BASI</name>
<comment type="caution">
    <text evidence="2">The sequence shown here is derived from an EMBL/GenBank/DDBJ whole genome shotgun (WGS) entry which is preliminary data.</text>
</comment>
<evidence type="ECO:0000256" key="1">
    <source>
        <dbReference type="SAM" id="MobiDB-lite"/>
    </source>
</evidence>
<dbReference type="AlphaFoldDB" id="A0AAV5GYR0"/>
<feature type="region of interest" description="Disordered" evidence="1">
    <location>
        <begin position="424"/>
        <end position="496"/>
    </location>
</feature>